<dbReference type="EMBL" id="BOMH01000001">
    <property type="protein sequence ID" value="GID62146.1"/>
    <property type="molecule type" value="Genomic_DNA"/>
</dbReference>
<evidence type="ECO:0000313" key="3">
    <source>
        <dbReference type="Proteomes" id="UP000619479"/>
    </source>
</evidence>
<dbReference type="Proteomes" id="UP000619479">
    <property type="component" value="Unassembled WGS sequence"/>
</dbReference>
<organism evidence="2 3">
    <name type="scientific">Actinoplanes cyaneus</name>
    <dbReference type="NCBI Taxonomy" id="52696"/>
    <lineage>
        <taxon>Bacteria</taxon>
        <taxon>Bacillati</taxon>
        <taxon>Actinomycetota</taxon>
        <taxon>Actinomycetes</taxon>
        <taxon>Micromonosporales</taxon>
        <taxon>Micromonosporaceae</taxon>
        <taxon>Actinoplanes</taxon>
    </lineage>
</organism>
<keyword evidence="1" id="KW-0812">Transmembrane</keyword>
<gene>
    <name evidence="2" type="ORF">Acy02nite_00270</name>
</gene>
<evidence type="ECO:0000256" key="1">
    <source>
        <dbReference type="SAM" id="Phobius"/>
    </source>
</evidence>
<dbReference type="RefSeq" id="WP_203737240.1">
    <property type="nucleotide sequence ID" value="NZ_BAAAUC010000002.1"/>
</dbReference>
<keyword evidence="3" id="KW-1185">Reference proteome</keyword>
<evidence type="ECO:0000313" key="2">
    <source>
        <dbReference type="EMBL" id="GID62146.1"/>
    </source>
</evidence>
<dbReference type="AlphaFoldDB" id="A0A919IBC4"/>
<sequence>MIEDLVRTAQERQADRAVPAERLLAALPQRAAGARRRRQFGVLGAAMAAAAVVVAVTVPVVALRGSVPEPAVVADAPSLSPGVLVTPTGAAQLGMIAIRYGPAWIPSGFSESIRQADSAGPSGQSLTRVWKKQAGAGDPWSGASIALTIRTEVVDPARTLDTSGQKVDINGAEGWFSPSRGDGKAALAWVAGYDTVLMISTSHVEVIAADLLRMARSVGPALALTSVPVLLGWLPDGWETGGVTISGPSAAAWRYEITAGRSPVASPGPEKSVADSSSVSVVVGTVTEAPAGGEKLTVRGRPARHPVRTDAAGHGLTYLVVDLGQGRVMTLTGEGITLGDLTRIAEQAALPPIGFTPKDLGWLDH</sequence>
<keyword evidence="1" id="KW-0472">Membrane</keyword>
<comment type="caution">
    <text evidence="2">The sequence shown here is derived from an EMBL/GenBank/DDBJ whole genome shotgun (WGS) entry which is preliminary data.</text>
</comment>
<feature type="transmembrane region" description="Helical" evidence="1">
    <location>
        <begin position="40"/>
        <end position="62"/>
    </location>
</feature>
<name>A0A919IBC4_9ACTN</name>
<reference evidence="2" key="1">
    <citation type="submission" date="2021-01" db="EMBL/GenBank/DDBJ databases">
        <title>Whole genome shotgun sequence of Actinoplanes cyaneus NBRC 14990.</title>
        <authorList>
            <person name="Komaki H."/>
            <person name="Tamura T."/>
        </authorList>
    </citation>
    <scope>NUCLEOTIDE SEQUENCE</scope>
    <source>
        <strain evidence="2">NBRC 14990</strain>
    </source>
</reference>
<accession>A0A919IBC4</accession>
<keyword evidence="1" id="KW-1133">Transmembrane helix</keyword>
<proteinExistence type="predicted"/>
<protein>
    <submittedName>
        <fullName evidence="2">Uncharacterized protein</fullName>
    </submittedName>
</protein>